<dbReference type="RefSeq" id="WP_171083650.1">
    <property type="nucleotide sequence ID" value="NZ_BNBU01000011.1"/>
</dbReference>
<dbReference type="Proteomes" id="UP000587462">
    <property type="component" value="Unassembled WGS sequence"/>
</dbReference>
<feature type="domain" description="GmrSD restriction endonucleases C-terminal" evidence="1">
    <location>
        <begin position="48"/>
        <end position="151"/>
    </location>
</feature>
<protein>
    <submittedName>
        <fullName evidence="2">HNH endonuclease</fullName>
    </submittedName>
</protein>
<evidence type="ECO:0000313" key="3">
    <source>
        <dbReference type="Proteomes" id="UP000587462"/>
    </source>
</evidence>
<dbReference type="PANTHER" id="PTHR24094">
    <property type="entry name" value="SECRETED PROTEIN"/>
    <property type="match status" value="1"/>
</dbReference>
<keyword evidence="2" id="KW-0540">Nuclease</keyword>
<comment type="caution">
    <text evidence="2">The sequence shown here is derived from an EMBL/GenBank/DDBJ whole genome shotgun (WGS) entry which is preliminary data.</text>
</comment>
<evidence type="ECO:0000259" key="1">
    <source>
        <dbReference type="Pfam" id="PF07510"/>
    </source>
</evidence>
<accession>A0A7Y7B6W6</accession>
<dbReference type="Pfam" id="PF07510">
    <property type="entry name" value="GmrSD_C"/>
    <property type="match status" value="1"/>
</dbReference>
<dbReference type="GO" id="GO:0004519">
    <property type="term" value="F:endonuclease activity"/>
    <property type="evidence" value="ECO:0007669"/>
    <property type="project" value="UniProtKB-KW"/>
</dbReference>
<dbReference type="PANTHER" id="PTHR24094:SF15">
    <property type="entry name" value="AMP-DEPENDENT SYNTHETASE_LIGASE DOMAIN-CONTAINING PROTEIN-RELATED"/>
    <property type="match status" value="1"/>
</dbReference>
<dbReference type="EMBL" id="JABBXF010000046">
    <property type="protein sequence ID" value="NVK80082.1"/>
    <property type="molecule type" value="Genomic_DNA"/>
</dbReference>
<gene>
    <name evidence="2" type="ORF">HG542_20815</name>
</gene>
<name>A0A7Y7B6W6_STRMO</name>
<sequence>MTGYARSKFDIWAKHGHCTTRQAVLARDGKGVVDKPGSCQPAKGSWYSPYDGTTITTVSQATIDHLVPLAAAWRAGADKCTADQRRDFGNDLKDPQLIIASEPSNSAKGDSGPDRWKPQNKAFWCTYAEDYTHVKAKWKLTTTTAEKKALGNMLDTCS</sequence>
<dbReference type="InterPro" id="IPR011089">
    <property type="entry name" value="GmrSD_C"/>
</dbReference>
<keyword evidence="3" id="KW-1185">Reference proteome</keyword>
<reference evidence="2 3" key="1">
    <citation type="submission" date="2020-04" db="EMBL/GenBank/DDBJ databases">
        <title>Draft Genome Sequence of Streptomyces morookaense DSM 40503, an 8-azaguanine-producing strain.</title>
        <authorList>
            <person name="Qi J."/>
            <person name="Gao J.-M."/>
        </authorList>
    </citation>
    <scope>NUCLEOTIDE SEQUENCE [LARGE SCALE GENOMIC DNA]</scope>
    <source>
        <strain evidence="2 3">DSM 40503</strain>
    </source>
</reference>
<keyword evidence="2" id="KW-0378">Hydrolase</keyword>
<proteinExistence type="predicted"/>
<keyword evidence="2" id="KW-0255">Endonuclease</keyword>
<organism evidence="2 3">
    <name type="scientific">Streptomyces morookaense</name>
    <name type="common">Streptoverticillium morookaense</name>
    <dbReference type="NCBI Taxonomy" id="1970"/>
    <lineage>
        <taxon>Bacteria</taxon>
        <taxon>Bacillati</taxon>
        <taxon>Actinomycetota</taxon>
        <taxon>Actinomycetes</taxon>
        <taxon>Kitasatosporales</taxon>
        <taxon>Streptomycetaceae</taxon>
        <taxon>Streptomyces</taxon>
    </lineage>
</organism>
<evidence type="ECO:0000313" key="2">
    <source>
        <dbReference type="EMBL" id="NVK80082.1"/>
    </source>
</evidence>
<dbReference type="AlphaFoldDB" id="A0A7Y7B6W6"/>